<feature type="region of interest" description="Disordered" evidence="1">
    <location>
        <begin position="144"/>
        <end position="183"/>
    </location>
</feature>
<dbReference type="OrthoDB" id="5877798at2759"/>
<accession>G0NBY0</accession>
<dbReference type="STRING" id="135651.G0NBY0"/>
<dbReference type="InterPro" id="IPR006570">
    <property type="entry name" value="SPK_dom"/>
</dbReference>
<dbReference type="EMBL" id="GL379860">
    <property type="protein sequence ID" value="EGT57253.1"/>
    <property type="molecule type" value="Genomic_DNA"/>
</dbReference>
<feature type="compositionally biased region" description="Basic and acidic residues" evidence="1">
    <location>
        <begin position="147"/>
        <end position="166"/>
    </location>
</feature>
<feature type="domain" description="SPK" evidence="2">
    <location>
        <begin position="8"/>
        <end position="117"/>
    </location>
</feature>
<keyword evidence="4" id="KW-1185">Reference proteome</keyword>
<proteinExistence type="predicted"/>
<dbReference type="InterPro" id="IPR053315">
    <property type="entry name" value="Peptidase_C14A"/>
</dbReference>
<evidence type="ECO:0000259" key="2">
    <source>
        <dbReference type="SMART" id="SM00583"/>
    </source>
</evidence>
<name>G0NBY0_CAEBE</name>
<sequence>MPSTGLLDQDRLVKFLVDITQNATRPLTMIHVMSDYKAIQGHTVTASTLRRQFRQEIAPRMHEMQEYDDETKVKLIFATSTTVDPRFLAKLRLRATVEVDEKQRITKYASDTIQLEGKHQTLSTAPSDFVEVYQRVSPPPTFKLKSIKREVKEQDSMDPVDRKSMKMDLASPTSSSSQSLPTPLDSFLEMMAQNSQNSMDLPPQDPALQNPMDLALQSLFGTPQTPPLPPSPTVSQSPPALPESPGLPSIQEDPIGGDATEGQFVSAIGNFLNSMNGMFGVMTETMNNRNDTPAAAAPQSSSSSITAAAAGPSCPNDAHTTTTTKKQFLTHIQMCLLSIDNRQLTEFYHRVVGALEKCKNEPVVMSKLRLALQNIVTISMANGFGSRREEQGASPQTTNAKKFLQLLELFVSAQEAPELEKLHEQLKATIASTDDAKEIEVKMVQMAFETALITMGIY</sequence>
<dbReference type="HOGENOM" id="CLU_667694_0_0_1"/>
<dbReference type="AlphaFoldDB" id="G0NBY0"/>
<feature type="compositionally biased region" description="Low complexity" evidence="1">
    <location>
        <begin position="168"/>
        <end position="183"/>
    </location>
</feature>
<dbReference type="InParanoid" id="G0NBY0"/>
<dbReference type="Proteomes" id="UP000008068">
    <property type="component" value="Unassembled WGS sequence"/>
</dbReference>
<dbReference type="PANTHER" id="PTHR23362">
    <property type="entry name" value="L-PLASTIN-RELATED"/>
    <property type="match status" value="1"/>
</dbReference>
<dbReference type="OMA" id="ITHYKSA"/>
<evidence type="ECO:0000256" key="1">
    <source>
        <dbReference type="SAM" id="MobiDB-lite"/>
    </source>
</evidence>
<evidence type="ECO:0000313" key="4">
    <source>
        <dbReference type="Proteomes" id="UP000008068"/>
    </source>
</evidence>
<feature type="region of interest" description="Disordered" evidence="1">
    <location>
        <begin position="289"/>
        <end position="321"/>
    </location>
</feature>
<evidence type="ECO:0000313" key="3">
    <source>
        <dbReference type="EMBL" id="EGT57253.1"/>
    </source>
</evidence>
<dbReference type="SMART" id="SM00583">
    <property type="entry name" value="SPK"/>
    <property type="match status" value="1"/>
</dbReference>
<dbReference type="Pfam" id="PF04435">
    <property type="entry name" value="SPK"/>
    <property type="match status" value="1"/>
</dbReference>
<reference evidence="4" key="1">
    <citation type="submission" date="2011-07" db="EMBL/GenBank/DDBJ databases">
        <authorList>
            <consortium name="Caenorhabditis brenneri Sequencing and Analysis Consortium"/>
            <person name="Wilson R.K."/>
        </authorList>
    </citation>
    <scope>NUCLEOTIDE SEQUENCE [LARGE SCALE GENOMIC DNA]</scope>
    <source>
        <strain evidence="4">PB2801</strain>
    </source>
</reference>
<dbReference type="eggNOG" id="ENOG502T6EX">
    <property type="taxonomic scope" value="Eukaryota"/>
</dbReference>
<gene>
    <name evidence="3" type="ORF">CAEBREN_25955</name>
</gene>
<organism evidence="4">
    <name type="scientific">Caenorhabditis brenneri</name>
    <name type="common">Nematode worm</name>
    <dbReference type="NCBI Taxonomy" id="135651"/>
    <lineage>
        <taxon>Eukaryota</taxon>
        <taxon>Metazoa</taxon>
        <taxon>Ecdysozoa</taxon>
        <taxon>Nematoda</taxon>
        <taxon>Chromadorea</taxon>
        <taxon>Rhabditida</taxon>
        <taxon>Rhabditina</taxon>
        <taxon>Rhabditomorpha</taxon>
        <taxon>Rhabditoidea</taxon>
        <taxon>Rhabditidae</taxon>
        <taxon>Peloderinae</taxon>
        <taxon>Caenorhabditis</taxon>
    </lineage>
</organism>
<protein>
    <recommendedName>
        <fullName evidence="2">SPK domain-containing protein</fullName>
    </recommendedName>
</protein>
<feature type="region of interest" description="Disordered" evidence="1">
    <location>
        <begin position="218"/>
        <end position="261"/>
    </location>
</feature>
<feature type="compositionally biased region" description="Low complexity" evidence="1">
    <location>
        <begin position="293"/>
        <end position="313"/>
    </location>
</feature>